<dbReference type="PANTHER" id="PTHR12558:SF13">
    <property type="entry name" value="CELL DIVISION CYCLE PROTEIN 27 HOMOLOG"/>
    <property type="match status" value="1"/>
</dbReference>
<dbReference type="GO" id="GO:0051301">
    <property type="term" value="P:cell division"/>
    <property type="evidence" value="ECO:0007669"/>
    <property type="project" value="TreeGrafter"/>
</dbReference>
<protein>
    <recommendedName>
        <fullName evidence="7">TPR-like protein</fullName>
    </recommendedName>
</protein>
<dbReference type="RefSeq" id="XP_069233653.1">
    <property type="nucleotide sequence ID" value="XM_069369534.1"/>
</dbReference>
<accession>A0AB34L0F9</accession>
<comment type="similarity">
    <text evidence="2">Belongs to the APC3/CDC27 family.</text>
</comment>
<keyword evidence="6" id="KW-1185">Reference proteome</keyword>
<feature type="compositionally biased region" description="Low complexity" evidence="4">
    <location>
        <begin position="375"/>
        <end position="385"/>
    </location>
</feature>
<feature type="repeat" description="TPR" evidence="3">
    <location>
        <begin position="695"/>
        <end position="728"/>
    </location>
</feature>
<feature type="repeat" description="TPR" evidence="3">
    <location>
        <begin position="593"/>
        <end position="626"/>
    </location>
</feature>
<dbReference type="AlphaFoldDB" id="A0AB34L0F9"/>
<proteinExistence type="inferred from homology"/>
<comment type="caution">
    <text evidence="5">The sequence shown here is derived from an EMBL/GenBank/DDBJ whole genome shotgun (WGS) entry which is preliminary data.</text>
</comment>
<dbReference type="GO" id="GO:0016567">
    <property type="term" value="P:protein ubiquitination"/>
    <property type="evidence" value="ECO:0007669"/>
    <property type="project" value="TreeGrafter"/>
</dbReference>
<dbReference type="GO" id="GO:0005680">
    <property type="term" value="C:anaphase-promoting complex"/>
    <property type="evidence" value="ECO:0007669"/>
    <property type="project" value="UniProtKB-ARBA"/>
</dbReference>
<evidence type="ECO:0000256" key="2">
    <source>
        <dbReference type="ARBA" id="ARBA00038210"/>
    </source>
</evidence>
<sequence length="818" mass="90285">MSPTTGIAASQLRQLIFYHIDNELLDNANFLAGRLYALEPRNPDSSHLLALTYLRQRRSKAAYDSAQKYGSSGRHLGCAYIFAQACLELGKHLEGTTALEKAKSLWYGKSNWNKHSETSRRHTPDAAAVQTLLARLWRGHGDLKKAGDYYVEAHKANPFIWDTFEGLCKIGAEVDVEKMFRPTTEMSGATKSSGVAEIYTDQPRTTSNALAQHNNFNHANVLTPSNDPFNTRSAGEQGGGLFGVPKVRSRTGLTNGSKAPLSEWDTPTANGNGAALDDDIAMGELATHEGVTQDQAPPAPSRRLRQHTEPSERSRHPALRGQPTTSSDPSDGNDQAPRKTSGGHKRTISGHASQSSAAGPDSSAPRRSNRLFGQTATTRSSRTTAEPVPSVTTRSDREARPARTATGARGRTTGTVGRVVSGNRKMLPPDPAEKEKEKEKERERIRRAPSRNSEKPPTSSTVTTAATQKPPPAPPKDLVAEQEAISGLLKSFRHLAIGCYAASRYDLPTAIETFDSLSSTQRETPWVLAQLAKAHYEAGDYRTAETCFLRLMKLQPSRIEDMEVYSTVLWHLKKEAPLAFLCHMLRDQDFDAPETWCAIGNSFSLAREHDQAIAAFKRATQLDESFAYAWTLMGHEYIANEEYDAALSSFRKSVTADKRSYTGWYGLGRSLERMGKLEDAERHYRIAAQINPSNATLMVCIGVIFEKLRKKPNALDCYSRALELAPQSALARFKKARVLMHMRDFEGALQELLVLRDIAPDEANVWFLLGKCLKGLGEKGEALRAFTTALNLDVKASPFIKEAMETLDDDEDMDSDDD</sequence>
<dbReference type="InterPro" id="IPR011990">
    <property type="entry name" value="TPR-like_helical_dom_sf"/>
</dbReference>
<gene>
    <name evidence="5" type="ORF">WHR41_00928</name>
</gene>
<dbReference type="PROSITE" id="PS50005">
    <property type="entry name" value="TPR"/>
    <property type="match status" value="6"/>
</dbReference>
<feature type="repeat" description="TPR" evidence="3">
    <location>
        <begin position="763"/>
        <end position="796"/>
    </location>
</feature>
<feature type="repeat" description="TPR" evidence="3">
    <location>
        <begin position="525"/>
        <end position="558"/>
    </location>
</feature>
<evidence type="ECO:0000256" key="1">
    <source>
        <dbReference type="ARBA" id="ARBA00022803"/>
    </source>
</evidence>
<dbReference type="InterPro" id="IPR019734">
    <property type="entry name" value="TPR_rpt"/>
</dbReference>
<dbReference type="PANTHER" id="PTHR12558">
    <property type="entry name" value="CELL DIVISION CYCLE 16,23,27"/>
    <property type="match status" value="1"/>
</dbReference>
<evidence type="ECO:0000256" key="3">
    <source>
        <dbReference type="PROSITE-ProRule" id="PRU00339"/>
    </source>
</evidence>
<evidence type="ECO:0000256" key="4">
    <source>
        <dbReference type="SAM" id="MobiDB-lite"/>
    </source>
</evidence>
<dbReference type="Gene3D" id="1.25.40.10">
    <property type="entry name" value="Tetratricopeptide repeat domain"/>
    <property type="match status" value="4"/>
</dbReference>
<dbReference type="GO" id="GO:0007091">
    <property type="term" value="P:metaphase/anaphase transition of mitotic cell cycle"/>
    <property type="evidence" value="ECO:0007669"/>
    <property type="project" value="TreeGrafter"/>
</dbReference>
<dbReference type="Pfam" id="PF13432">
    <property type="entry name" value="TPR_16"/>
    <property type="match status" value="1"/>
</dbReference>
<evidence type="ECO:0000313" key="5">
    <source>
        <dbReference type="EMBL" id="KAL1590548.1"/>
    </source>
</evidence>
<dbReference type="Pfam" id="PF12895">
    <property type="entry name" value="ANAPC3"/>
    <property type="match status" value="1"/>
</dbReference>
<dbReference type="SUPFAM" id="SSF48452">
    <property type="entry name" value="TPR-like"/>
    <property type="match status" value="2"/>
</dbReference>
<feature type="repeat" description="TPR" evidence="3">
    <location>
        <begin position="661"/>
        <end position="694"/>
    </location>
</feature>
<dbReference type="Proteomes" id="UP000803884">
    <property type="component" value="Unassembled WGS sequence"/>
</dbReference>
<organism evidence="5 6">
    <name type="scientific">Cladosporium halotolerans</name>
    <dbReference type="NCBI Taxonomy" id="1052096"/>
    <lineage>
        <taxon>Eukaryota</taxon>
        <taxon>Fungi</taxon>
        <taxon>Dikarya</taxon>
        <taxon>Ascomycota</taxon>
        <taxon>Pezizomycotina</taxon>
        <taxon>Dothideomycetes</taxon>
        <taxon>Dothideomycetidae</taxon>
        <taxon>Cladosporiales</taxon>
        <taxon>Cladosporiaceae</taxon>
        <taxon>Cladosporium</taxon>
    </lineage>
</organism>
<feature type="compositionally biased region" description="Basic and acidic residues" evidence="4">
    <location>
        <begin position="431"/>
        <end position="446"/>
    </location>
</feature>
<feature type="region of interest" description="Disordered" evidence="4">
    <location>
        <begin position="218"/>
        <end position="276"/>
    </location>
</feature>
<dbReference type="SUPFAM" id="SSF81901">
    <property type="entry name" value="HCP-like"/>
    <property type="match status" value="1"/>
</dbReference>
<feature type="repeat" description="TPR" evidence="3">
    <location>
        <begin position="627"/>
        <end position="660"/>
    </location>
</feature>
<feature type="compositionally biased region" description="Basic and acidic residues" evidence="4">
    <location>
        <begin position="306"/>
        <end position="315"/>
    </location>
</feature>
<dbReference type="SMART" id="SM00028">
    <property type="entry name" value="TPR"/>
    <property type="match status" value="8"/>
</dbReference>
<evidence type="ECO:0000313" key="6">
    <source>
        <dbReference type="Proteomes" id="UP000803884"/>
    </source>
</evidence>
<dbReference type="GO" id="GO:0005737">
    <property type="term" value="C:cytoplasm"/>
    <property type="evidence" value="ECO:0007669"/>
    <property type="project" value="TreeGrafter"/>
</dbReference>
<feature type="compositionally biased region" description="Low complexity" evidence="4">
    <location>
        <begin position="402"/>
        <end position="420"/>
    </location>
</feature>
<feature type="region of interest" description="Disordered" evidence="4">
    <location>
        <begin position="290"/>
        <end position="477"/>
    </location>
</feature>
<dbReference type="GeneID" id="96002372"/>
<dbReference type="GO" id="GO:0031145">
    <property type="term" value="P:anaphase-promoting complex-dependent catabolic process"/>
    <property type="evidence" value="ECO:0007669"/>
    <property type="project" value="TreeGrafter"/>
</dbReference>
<dbReference type="Pfam" id="PF13181">
    <property type="entry name" value="TPR_8"/>
    <property type="match status" value="1"/>
</dbReference>
<dbReference type="Pfam" id="PF14559">
    <property type="entry name" value="TPR_19"/>
    <property type="match status" value="1"/>
</dbReference>
<feature type="compositionally biased region" description="Polar residues" evidence="4">
    <location>
        <begin position="322"/>
        <end position="333"/>
    </location>
</feature>
<keyword evidence="1 3" id="KW-0802">TPR repeat</keyword>
<feature type="compositionally biased region" description="Low complexity" evidence="4">
    <location>
        <begin position="456"/>
        <end position="468"/>
    </location>
</feature>
<feature type="compositionally biased region" description="Polar residues" evidence="4">
    <location>
        <begin position="218"/>
        <end position="234"/>
    </location>
</feature>
<name>A0AB34L0F9_9PEZI</name>
<reference evidence="5 6" key="1">
    <citation type="journal article" date="2020" name="Microbiol. Resour. Announc.">
        <title>Draft Genome Sequence of a Cladosporium Species Isolated from the Mesophotic Ascidian Didemnum maculosum.</title>
        <authorList>
            <person name="Gioti A."/>
            <person name="Siaperas R."/>
            <person name="Nikolaivits E."/>
            <person name="Le Goff G."/>
            <person name="Ouazzani J."/>
            <person name="Kotoulas G."/>
            <person name="Topakas E."/>
        </authorList>
    </citation>
    <scope>NUCLEOTIDE SEQUENCE [LARGE SCALE GENOMIC DNA]</scope>
    <source>
        <strain evidence="5 6">TM138-S3</strain>
    </source>
</reference>
<evidence type="ECO:0008006" key="7">
    <source>
        <dbReference type="Google" id="ProtNLM"/>
    </source>
</evidence>
<dbReference type="EMBL" id="JAAQHG020000002">
    <property type="protein sequence ID" value="KAL1590548.1"/>
    <property type="molecule type" value="Genomic_DNA"/>
</dbReference>